<dbReference type="PROSITE" id="PS50102">
    <property type="entry name" value="RRM"/>
    <property type="match status" value="2"/>
</dbReference>
<feature type="domain" description="RRM" evidence="5">
    <location>
        <begin position="167"/>
        <end position="245"/>
    </location>
</feature>
<evidence type="ECO:0000256" key="2">
    <source>
        <dbReference type="ARBA" id="ARBA00022884"/>
    </source>
</evidence>
<dbReference type="AlphaFoldDB" id="A0A1Y1X475"/>
<dbReference type="SMART" id="SM00360">
    <property type="entry name" value="RRM"/>
    <property type="match status" value="2"/>
</dbReference>
<name>A0A1Y1X475_9FUNG</name>
<comment type="caution">
    <text evidence="6">The sequence shown here is derived from an EMBL/GenBank/DDBJ whole genome shotgun (WGS) entry which is preliminary data.</text>
</comment>
<proteinExistence type="predicted"/>
<keyword evidence="1" id="KW-0677">Repeat</keyword>
<sequence length="410" mass="46150">MDDFENQKNEEQNVENQEQKTPVESNNDPSAQSSNDEETKKSTENNDIGETAENENENENVNENENENENSTDDKTAEQKIEEGKIFVGGLNIDTTDENLRNYFSQFGEILDCVVMRTDNGMSRCFGFLTFKDPAVIDNILKQKHKLDGKDIDPQPAIPRDEQEKAKKIFVGGVKPEVTEEEFKEYFSQFGTVVESTLISNKDTGRPRGFGFIIFDNDQSVEAVLAKQGEIIIKGKPVEVKRALPKSKTAKLNHMSRRNNYMMDQRRSYAGPIRNSRSMSDPRYMRGGYGMMGYGRDYGNRGSRGGYYGYGNGNGYGYGGYDNMNMYYRGHGNGSNQQNYSFGYNARYQYNGQGYGYGGRADSTNNYGYNSGYGNSRVNNMNGGYSGNASNPVQGQQSQSRSHGYHPYAH</sequence>
<protein>
    <submittedName>
        <fullName evidence="6">RNA-binding domain-containing protein</fullName>
    </submittedName>
</protein>
<dbReference type="Proteomes" id="UP000193944">
    <property type="component" value="Unassembled WGS sequence"/>
</dbReference>
<dbReference type="EMBL" id="MCFG01000140">
    <property type="protein sequence ID" value="ORX80609.1"/>
    <property type="molecule type" value="Genomic_DNA"/>
</dbReference>
<feature type="domain" description="RRM" evidence="5">
    <location>
        <begin position="84"/>
        <end position="176"/>
    </location>
</feature>
<dbReference type="Pfam" id="PF00076">
    <property type="entry name" value="RRM_1"/>
    <property type="match status" value="2"/>
</dbReference>
<accession>A0A1Y1X475</accession>
<dbReference type="PANTHER" id="PTHR48032:SF6">
    <property type="entry name" value="RNA-BINDING (RRM_RBD_RNP MOTIFS) FAMILY PROTEIN"/>
    <property type="match status" value="1"/>
</dbReference>
<dbReference type="InterPro" id="IPR012677">
    <property type="entry name" value="Nucleotide-bd_a/b_plait_sf"/>
</dbReference>
<gene>
    <name evidence="6" type="ORF">BCR32DRAFT_220816</name>
</gene>
<reference evidence="6 7" key="1">
    <citation type="submission" date="2016-08" db="EMBL/GenBank/DDBJ databases">
        <title>A Parts List for Fungal Cellulosomes Revealed by Comparative Genomics.</title>
        <authorList>
            <consortium name="DOE Joint Genome Institute"/>
            <person name="Haitjema C.H."/>
            <person name="Gilmore S.P."/>
            <person name="Henske J.K."/>
            <person name="Solomon K.V."/>
            <person name="De Groot R."/>
            <person name="Kuo A."/>
            <person name="Mondo S.J."/>
            <person name="Salamov A.A."/>
            <person name="Labutti K."/>
            <person name="Zhao Z."/>
            <person name="Chiniquy J."/>
            <person name="Barry K."/>
            <person name="Brewer H.M."/>
            <person name="Purvine S.O."/>
            <person name="Wright A.T."/>
            <person name="Boxma B."/>
            <person name="Van Alen T."/>
            <person name="Hackstein J.H."/>
            <person name="Baker S.E."/>
            <person name="Grigoriev I.V."/>
            <person name="O'Malley M.A."/>
        </authorList>
    </citation>
    <scope>NUCLEOTIDE SEQUENCE [LARGE SCALE GENOMIC DNA]</scope>
    <source>
        <strain evidence="6 7">S4</strain>
    </source>
</reference>
<keyword evidence="2 3" id="KW-0694">RNA-binding</keyword>
<evidence type="ECO:0000256" key="1">
    <source>
        <dbReference type="ARBA" id="ARBA00022737"/>
    </source>
</evidence>
<dbReference type="OrthoDB" id="1875751at2759"/>
<feature type="compositionally biased region" description="Basic and acidic residues" evidence="4">
    <location>
        <begin position="1"/>
        <end position="11"/>
    </location>
</feature>
<feature type="compositionally biased region" description="Polar residues" evidence="4">
    <location>
        <begin position="22"/>
        <end position="34"/>
    </location>
</feature>
<evidence type="ECO:0000256" key="3">
    <source>
        <dbReference type="PROSITE-ProRule" id="PRU00176"/>
    </source>
</evidence>
<evidence type="ECO:0000259" key="5">
    <source>
        <dbReference type="PROSITE" id="PS50102"/>
    </source>
</evidence>
<dbReference type="GO" id="GO:0006417">
    <property type="term" value="P:regulation of translation"/>
    <property type="evidence" value="ECO:0007669"/>
    <property type="project" value="TreeGrafter"/>
</dbReference>
<feature type="region of interest" description="Disordered" evidence="4">
    <location>
        <begin position="1"/>
        <end position="77"/>
    </location>
</feature>
<evidence type="ECO:0000256" key="4">
    <source>
        <dbReference type="SAM" id="MobiDB-lite"/>
    </source>
</evidence>
<dbReference type="InterPro" id="IPR000504">
    <property type="entry name" value="RRM_dom"/>
</dbReference>
<feature type="compositionally biased region" description="Polar residues" evidence="4">
    <location>
        <begin position="381"/>
        <end position="402"/>
    </location>
</feature>
<dbReference type="GO" id="GO:0003729">
    <property type="term" value="F:mRNA binding"/>
    <property type="evidence" value="ECO:0007669"/>
    <property type="project" value="TreeGrafter"/>
</dbReference>
<dbReference type="Gene3D" id="3.30.70.330">
    <property type="match status" value="2"/>
</dbReference>
<dbReference type="SUPFAM" id="SSF54928">
    <property type="entry name" value="RNA-binding domain, RBD"/>
    <property type="match status" value="2"/>
</dbReference>
<evidence type="ECO:0000313" key="6">
    <source>
        <dbReference type="EMBL" id="ORX80609.1"/>
    </source>
</evidence>
<dbReference type="STRING" id="1754192.A0A1Y1X475"/>
<evidence type="ECO:0000313" key="7">
    <source>
        <dbReference type="Proteomes" id="UP000193944"/>
    </source>
</evidence>
<dbReference type="InterPro" id="IPR035979">
    <property type="entry name" value="RBD_domain_sf"/>
</dbReference>
<feature type="compositionally biased region" description="Acidic residues" evidence="4">
    <location>
        <begin position="50"/>
        <end position="71"/>
    </location>
</feature>
<dbReference type="PANTHER" id="PTHR48032">
    <property type="entry name" value="RNA-BINDING PROTEIN MUSASHI HOMOLOG RBP6"/>
    <property type="match status" value="1"/>
</dbReference>
<reference evidence="6 7" key="2">
    <citation type="submission" date="2016-08" db="EMBL/GenBank/DDBJ databases">
        <title>Pervasive Adenine N6-methylation of Active Genes in Fungi.</title>
        <authorList>
            <consortium name="DOE Joint Genome Institute"/>
            <person name="Mondo S.J."/>
            <person name="Dannebaum R.O."/>
            <person name="Kuo R.C."/>
            <person name="Labutti K."/>
            <person name="Haridas S."/>
            <person name="Kuo A."/>
            <person name="Salamov A."/>
            <person name="Ahrendt S.R."/>
            <person name="Lipzen A."/>
            <person name="Sullivan W."/>
            <person name="Andreopoulos W.B."/>
            <person name="Clum A."/>
            <person name="Lindquist E."/>
            <person name="Daum C."/>
            <person name="Ramamoorthy G.K."/>
            <person name="Gryganskyi A."/>
            <person name="Culley D."/>
            <person name="Magnuson J.K."/>
            <person name="James T.Y."/>
            <person name="O'Malley M.A."/>
            <person name="Stajich J.E."/>
            <person name="Spatafora J.W."/>
            <person name="Visel A."/>
            <person name="Grigoriev I.V."/>
        </authorList>
    </citation>
    <scope>NUCLEOTIDE SEQUENCE [LARGE SCALE GENOMIC DNA]</scope>
    <source>
        <strain evidence="6 7">S4</strain>
    </source>
</reference>
<feature type="region of interest" description="Disordered" evidence="4">
    <location>
        <begin position="380"/>
        <end position="410"/>
    </location>
</feature>
<organism evidence="6 7">
    <name type="scientific">Anaeromyces robustus</name>
    <dbReference type="NCBI Taxonomy" id="1754192"/>
    <lineage>
        <taxon>Eukaryota</taxon>
        <taxon>Fungi</taxon>
        <taxon>Fungi incertae sedis</taxon>
        <taxon>Chytridiomycota</taxon>
        <taxon>Chytridiomycota incertae sedis</taxon>
        <taxon>Neocallimastigomycetes</taxon>
        <taxon>Neocallimastigales</taxon>
        <taxon>Neocallimastigaceae</taxon>
        <taxon>Anaeromyces</taxon>
    </lineage>
</organism>
<keyword evidence="7" id="KW-1185">Reference proteome</keyword>